<dbReference type="PANTHER" id="PTHR21021">
    <property type="entry name" value="GAF/PUTATIVE CYTOSKELETAL PROTEIN"/>
    <property type="match status" value="1"/>
</dbReference>
<dbReference type="InterPro" id="IPR007303">
    <property type="entry name" value="TIP41-like"/>
</dbReference>
<dbReference type="Pfam" id="PF04176">
    <property type="entry name" value="TIP41"/>
    <property type="match status" value="1"/>
</dbReference>
<evidence type="ECO:0000256" key="2">
    <source>
        <dbReference type="ARBA" id="ARBA00018951"/>
    </source>
</evidence>
<dbReference type="GO" id="GO:0005829">
    <property type="term" value="C:cytosol"/>
    <property type="evidence" value="ECO:0007669"/>
    <property type="project" value="TreeGrafter"/>
</dbReference>
<dbReference type="STRING" id="32473.ENSXCOP00000017160"/>
<keyword evidence="4" id="KW-1185">Reference proteome</keyword>
<comment type="similarity">
    <text evidence="1">Belongs to the TIP41 family.</text>
</comment>
<organism evidence="3 4">
    <name type="scientific">Xiphophorus couchianus</name>
    <name type="common">Monterrey platyfish</name>
    <dbReference type="NCBI Taxonomy" id="32473"/>
    <lineage>
        <taxon>Eukaryota</taxon>
        <taxon>Metazoa</taxon>
        <taxon>Chordata</taxon>
        <taxon>Craniata</taxon>
        <taxon>Vertebrata</taxon>
        <taxon>Euteleostomi</taxon>
        <taxon>Actinopterygii</taxon>
        <taxon>Neopterygii</taxon>
        <taxon>Teleostei</taxon>
        <taxon>Neoteleostei</taxon>
        <taxon>Acanthomorphata</taxon>
        <taxon>Ovalentaria</taxon>
        <taxon>Atherinomorphae</taxon>
        <taxon>Cyprinodontiformes</taxon>
        <taxon>Poeciliidae</taxon>
        <taxon>Poeciliinae</taxon>
        <taxon>Xiphophorus</taxon>
    </lineage>
</organism>
<dbReference type="GO" id="GO:0031929">
    <property type="term" value="P:TOR signaling"/>
    <property type="evidence" value="ECO:0007669"/>
    <property type="project" value="TreeGrafter"/>
</dbReference>
<dbReference type="Ensembl" id="ENSXCOT00000017380.1">
    <property type="protein sequence ID" value="ENSXCOP00000017160.1"/>
    <property type="gene ID" value="ENSXCOG00000012937.1"/>
</dbReference>
<name>A0A3B5M1K5_9TELE</name>
<dbReference type="PANTHER" id="PTHR21021:SF16">
    <property type="entry name" value="TIP41-LIKE PROTEIN"/>
    <property type="match status" value="1"/>
</dbReference>
<evidence type="ECO:0000256" key="1">
    <source>
        <dbReference type="ARBA" id="ARBA00006658"/>
    </source>
</evidence>
<dbReference type="InterPro" id="IPR051330">
    <property type="entry name" value="Phosphatase_reg/MetRdx"/>
</dbReference>
<proteinExistence type="inferred from homology"/>
<reference evidence="3" key="1">
    <citation type="submission" date="2025-08" db="UniProtKB">
        <authorList>
            <consortium name="Ensembl"/>
        </authorList>
    </citation>
    <scope>IDENTIFICATION</scope>
</reference>
<dbReference type="AlphaFoldDB" id="A0A3B5M1K5"/>
<sequence length="170" mass="19740">MFLEIVSESEAIDVVKKLKNKKSKDCNDIDIAIMKEIIYSIIKHLTCICNRSFLTGTFPDKMKIAKVFPVHKSSDKVMPSSFFLLQRFFLRVDGVLIRINDTRVYYEDGKDYMLREFSTRENTITELKNIPAAFYTDPNEIAQHLTLRVTKCEKLELPVMHREPSVSEAI</sequence>
<reference evidence="3" key="2">
    <citation type="submission" date="2025-09" db="UniProtKB">
        <authorList>
            <consortium name="Ensembl"/>
        </authorList>
    </citation>
    <scope>IDENTIFICATION</scope>
</reference>
<dbReference type="Proteomes" id="UP000261380">
    <property type="component" value="Unplaced"/>
</dbReference>
<dbReference type="GeneTree" id="ENSGT00390000006659"/>
<protein>
    <recommendedName>
        <fullName evidence="2">TIP41-like protein</fullName>
    </recommendedName>
</protein>
<accession>A0A3B5M1K5</accession>
<evidence type="ECO:0000313" key="3">
    <source>
        <dbReference type="Ensembl" id="ENSXCOP00000017160.1"/>
    </source>
</evidence>
<evidence type="ECO:0000313" key="4">
    <source>
        <dbReference type="Proteomes" id="UP000261380"/>
    </source>
</evidence>